<protein>
    <recommendedName>
        <fullName evidence="2">DUF3899 domain-containing protein</fullName>
    </recommendedName>
</protein>
<dbReference type="Pfam" id="PF13038">
    <property type="entry name" value="DUF3899"/>
    <property type="match status" value="1"/>
</dbReference>
<evidence type="ECO:0000256" key="1">
    <source>
        <dbReference type="SAM" id="Phobius"/>
    </source>
</evidence>
<proteinExistence type="predicted"/>
<dbReference type="Proteomes" id="UP000034455">
    <property type="component" value="Unassembled WGS sequence"/>
</dbReference>
<dbReference type="InterPro" id="IPR025007">
    <property type="entry name" value="DUF3899"/>
</dbReference>
<keyword evidence="1" id="KW-0472">Membrane</keyword>
<evidence type="ECO:0000259" key="2">
    <source>
        <dbReference type="Pfam" id="PF13038"/>
    </source>
</evidence>
<evidence type="ECO:0000313" key="4">
    <source>
        <dbReference type="Proteomes" id="UP000034455"/>
    </source>
</evidence>
<comment type="caution">
    <text evidence="3">The sequence shown here is derived from an EMBL/GenBank/DDBJ whole genome shotgun (WGS) entry which is preliminary data.</text>
</comment>
<keyword evidence="1" id="KW-0812">Transmembrane</keyword>
<dbReference type="EMBL" id="LAKJ01000016">
    <property type="protein sequence ID" value="KKI63294.1"/>
    <property type="molecule type" value="Genomic_DNA"/>
</dbReference>
<feature type="transmembrane region" description="Helical" evidence="1">
    <location>
        <begin position="30"/>
        <end position="53"/>
    </location>
</feature>
<organism evidence="3 4">
    <name type="scientific">Staphylococcus cohnii subsp. cohnii</name>
    <dbReference type="NCBI Taxonomy" id="74704"/>
    <lineage>
        <taxon>Bacteria</taxon>
        <taxon>Bacillati</taxon>
        <taxon>Bacillota</taxon>
        <taxon>Bacilli</taxon>
        <taxon>Bacillales</taxon>
        <taxon>Staphylococcaceae</taxon>
        <taxon>Staphylococcus</taxon>
        <taxon>Staphylococcus cohnii species complex</taxon>
    </lineage>
</organism>
<dbReference type="GeneID" id="58097990"/>
<dbReference type="PATRIC" id="fig|74704.6.peg.862"/>
<dbReference type="RefSeq" id="WP_019469055.1">
    <property type="nucleotide sequence ID" value="NZ_BKAS01000007.1"/>
</dbReference>
<name>A0A0M2NXQ5_STACC</name>
<gene>
    <name evidence="3" type="ORF">UF66_0843</name>
</gene>
<feature type="transmembrane region" description="Helical" evidence="1">
    <location>
        <begin position="102"/>
        <end position="123"/>
    </location>
</feature>
<evidence type="ECO:0000313" key="3">
    <source>
        <dbReference type="EMBL" id="KKI63294.1"/>
    </source>
</evidence>
<feature type="transmembrane region" description="Helical" evidence="1">
    <location>
        <begin position="7"/>
        <end position="24"/>
    </location>
</feature>
<keyword evidence="1" id="KW-1133">Transmembrane helix</keyword>
<dbReference type="AlphaFoldDB" id="A0A0M2NXQ5"/>
<reference evidence="3 4" key="1">
    <citation type="submission" date="2015-03" db="EMBL/GenBank/DDBJ databases">
        <title>Genome Assembly of Staphylococcus cohnii subsp. cohnii strain G22B2.</title>
        <authorList>
            <person name="Nair G."/>
            <person name="Kaur G."/>
            <person name="Khatri I."/>
            <person name="Singh N.K."/>
            <person name="Sathyabama S."/>
            <person name="Maurya S.K."/>
            <person name="Subramanian S."/>
            <person name="Agrewala J.N."/>
            <person name="Mayilraj S."/>
        </authorList>
    </citation>
    <scope>NUCLEOTIDE SEQUENCE [LARGE SCALE GENOMIC DNA]</scope>
    <source>
        <strain evidence="3 4">G22B2</strain>
    </source>
</reference>
<feature type="domain" description="DUF3899" evidence="2">
    <location>
        <begin position="33"/>
        <end position="122"/>
    </location>
</feature>
<accession>A0A0M2NXQ5</accession>
<sequence>MKYLKHFVLFLLITPIISFILWLFSNHTWINFINIIFYVSIFLAIFSFIILIVQEGILDPTSFGFRRLKYQLMRKKHRSSLEDDTFFKPTQPKKDIYIVSSWVKIAFLCNLIYVIISILISFAI</sequence>